<feature type="region of interest" description="Disordered" evidence="1">
    <location>
        <begin position="1"/>
        <end position="34"/>
    </location>
</feature>
<organism evidence="2">
    <name type="scientific">marine sediment metagenome</name>
    <dbReference type="NCBI Taxonomy" id="412755"/>
    <lineage>
        <taxon>unclassified sequences</taxon>
        <taxon>metagenomes</taxon>
        <taxon>ecological metagenomes</taxon>
    </lineage>
</organism>
<dbReference type="AlphaFoldDB" id="A0A1B6NY26"/>
<dbReference type="EMBL" id="AYSL01000028">
    <property type="protein sequence ID" value="KTF08319.1"/>
    <property type="molecule type" value="Genomic_DNA"/>
</dbReference>
<comment type="caution">
    <text evidence="2">The sequence shown here is derived from an EMBL/GenBank/DDBJ whole genome shotgun (WGS) entry which is preliminary data.</text>
</comment>
<evidence type="ECO:0000256" key="1">
    <source>
        <dbReference type="SAM" id="MobiDB-lite"/>
    </source>
</evidence>
<evidence type="ECO:0000313" key="2">
    <source>
        <dbReference type="EMBL" id="KTF08319.1"/>
    </source>
</evidence>
<gene>
    <name evidence="2" type="ORF">MGSAQ_000185</name>
</gene>
<reference evidence="2" key="1">
    <citation type="submission" date="2013-11" db="EMBL/GenBank/DDBJ databases">
        <title>Microbial diversity, functional groups and degradation webs in Northern and Southern Mediterranean and Red Sea marine crude oil polluted sites.</title>
        <authorList>
            <person name="Daffonchio D."/>
            <person name="Mapelli F."/>
            <person name="Ferrer M."/>
            <person name="Richter M."/>
            <person name="Cherif A."/>
            <person name="Malkawi H.I."/>
            <person name="Yakimov M.M."/>
            <person name="Abdel-Fattah Y.R."/>
            <person name="Blaghen M."/>
            <person name="Golyshin P.N."/>
            <person name="Kalogerakis N."/>
            <person name="Boon N."/>
            <person name="Magagnini M."/>
            <person name="Fava F."/>
        </authorList>
    </citation>
    <scope>NUCLEOTIDE SEQUENCE</scope>
</reference>
<accession>A0A1B6NY26</accession>
<name>A0A1B6NY26_9ZZZZ</name>
<protein>
    <submittedName>
        <fullName evidence="2">Uncharacterized protein</fullName>
    </submittedName>
</protein>
<proteinExistence type="predicted"/>
<sequence length="34" mass="3458">MSTSFSVNALFAGKPQPLGPRGAPSSIVKAPSTR</sequence>